<dbReference type="Pfam" id="PF18949">
    <property type="entry name" value="DUF5693"/>
    <property type="match status" value="1"/>
</dbReference>
<gene>
    <name evidence="2" type="ORF">SAMN02910343_00767</name>
</gene>
<feature type="transmembrane region" description="Helical" evidence="1">
    <location>
        <begin position="490"/>
        <end position="510"/>
    </location>
</feature>
<dbReference type="AlphaFoldDB" id="A0A1G5VPW5"/>
<keyword evidence="3" id="KW-1185">Reference proteome</keyword>
<evidence type="ECO:0008006" key="4">
    <source>
        <dbReference type="Google" id="ProtNLM"/>
    </source>
</evidence>
<feature type="transmembrane region" description="Helical" evidence="1">
    <location>
        <begin position="7"/>
        <end position="28"/>
    </location>
</feature>
<dbReference type="EMBL" id="FMXA01000008">
    <property type="protein sequence ID" value="SDA47456.1"/>
    <property type="molecule type" value="Genomic_DNA"/>
</dbReference>
<protein>
    <recommendedName>
        <fullName evidence="4">Beta-carotene 15,15'-monooxygenase</fullName>
    </recommendedName>
</protein>
<feature type="transmembrane region" description="Helical" evidence="1">
    <location>
        <begin position="540"/>
        <end position="558"/>
    </location>
</feature>
<feature type="transmembrane region" description="Helical" evidence="1">
    <location>
        <begin position="360"/>
        <end position="380"/>
    </location>
</feature>
<organism evidence="2 3">
    <name type="scientific">Allisonella histaminiformans</name>
    <dbReference type="NCBI Taxonomy" id="209880"/>
    <lineage>
        <taxon>Bacteria</taxon>
        <taxon>Bacillati</taxon>
        <taxon>Bacillota</taxon>
        <taxon>Negativicutes</taxon>
        <taxon>Veillonellales</taxon>
        <taxon>Veillonellaceae</taxon>
        <taxon>Allisonella</taxon>
    </lineage>
</organism>
<dbReference type="RefSeq" id="WP_091364030.1">
    <property type="nucleotide sequence ID" value="NZ_FMXA01000008.1"/>
</dbReference>
<evidence type="ECO:0000313" key="3">
    <source>
        <dbReference type="Proteomes" id="UP000199689"/>
    </source>
</evidence>
<accession>A0A1G5VPW5</accession>
<feature type="transmembrane region" description="Helical" evidence="1">
    <location>
        <begin position="649"/>
        <end position="670"/>
    </location>
</feature>
<sequence>MKLFQTTIGRILAVVVLICLLPAMYISWQRNQVETRARTVEMVYDYDNILSRAAVERTTVDDLFALYRKSGITSLALYDETATKLVSRGDARVMSGSAMHNAALDNPEIRDDCVYIQPSATDTDHVIFNELKNAVRDNFRPQDIRELTVNGTDTIEVRADYQAFIETPLGIFPSRVKAAASHGFYVVLRPKNNPEAGKVAIDDFLKAVDASPKVSAVIFTGKDVLGFSHNRYNPYLSEELNKRHIPVVLIEAQNQLGFEPQQGILDMAREDGYRNVRLYAMSKDELIKLSPEEASSRFYISDIERNIRMNLFPSYKDAQAGMTLSETNASYINDVKDRLIHHGFHIGKASIMDPYYPSPVLRAVVMLGAAALGTMALLLIIPSLTRFGFWIFGAGVILTQGLYWGTHSHSVMALQLLALVTEICTPVIVVSLFMDYCFAKKEEAYVHYGLVRIFAEAVVVLWVSGMAVLLCANYVSALLGDITFLLEVQYFRGVKLTFVLPVLLISFVYIQKFKVLGHRITNDRDFVSFVKEFCNIPIKMGILILMGILALTGIIFVGRSGNNGAPVPGFEVAFRRYLEAVMYARPREKEFLFGHPAVFMALVSYYRKWPELLHFLFILAFTIGQGSMIETFAHMRSPFILSLVRGLDGLAAGTGIMVLALLAVAVLLRITKFFGGRYGKE</sequence>
<keyword evidence="1" id="KW-0812">Transmembrane</keyword>
<feature type="transmembrane region" description="Helical" evidence="1">
    <location>
        <begin position="387"/>
        <end position="406"/>
    </location>
</feature>
<reference evidence="2 3" key="1">
    <citation type="submission" date="2016-10" db="EMBL/GenBank/DDBJ databases">
        <authorList>
            <person name="de Groot N.N."/>
        </authorList>
    </citation>
    <scope>NUCLEOTIDE SEQUENCE [LARGE SCALE GENOMIC DNA]</scope>
    <source>
        <strain evidence="2 3">DSM 15230</strain>
    </source>
</reference>
<feature type="transmembrane region" description="Helical" evidence="1">
    <location>
        <begin position="612"/>
        <end position="629"/>
    </location>
</feature>
<feature type="transmembrane region" description="Helical" evidence="1">
    <location>
        <begin position="450"/>
        <end position="470"/>
    </location>
</feature>
<feature type="transmembrane region" description="Helical" evidence="1">
    <location>
        <begin position="591"/>
        <end position="607"/>
    </location>
</feature>
<dbReference type="GeneID" id="87755799"/>
<keyword evidence="1" id="KW-1133">Transmembrane helix</keyword>
<dbReference type="OrthoDB" id="3805529at2"/>
<proteinExistence type="predicted"/>
<feature type="transmembrane region" description="Helical" evidence="1">
    <location>
        <begin position="412"/>
        <end position="438"/>
    </location>
</feature>
<dbReference type="Proteomes" id="UP000199689">
    <property type="component" value="Unassembled WGS sequence"/>
</dbReference>
<dbReference type="STRING" id="209880.SAMN02910343_00767"/>
<name>A0A1G5VPW5_9FIRM</name>
<evidence type="ECO:0000313" key="2">
    <source>
        <dbReference type="EMBL" id="SDA47456.1"/>
    </source>
</evidence>
<dbReference type="InterPro" id="IPR043748">
    <property type="entry name" value="DUF5693"/>
</dbReference>
<keyword evidence="1" id="KW-0472">Membrane</keyword>
<evidence type="ECO:0000256" key="1">
    <source>
        <dbReference type="SAM" id="Phobius"/>
    </source>
</evidence>